<gene>
    <name evidence="3" type="ORF">MEDL_119</name>
</gene>
<evidence type="ECO:0000313" key="4">
    <source>
        <dbReference type="Proteomes" id="UP000683360"/>
    </source>
</evidence>
<protein>
    <submittedName>
        <fullName evidence="3">Uncharacterized protein</fullName>
    </submittedName>
</protein>
<dbReference type="Gene3D" id="3.30.70.1820">
    <property type="entry name" value="L1 transposable element, RRM domain"/>
    <property type="match status" value="1"/>
</dbReference>
<accession>A0A8S3PM50</accession>
<feature type="coiled-coil region" evidence="1">
    <location>
        <begin position="1430"/>
        <end position="1457"/>
    </location>
</feature>
<name>A0A8S3PM50_MYTED</name>
<evidence type="ECO:0000256" key="2">
    <source>
        <dbReference type="SAM" id="MobiDB-lite"/>
    </source>
</evidence>
<keyword evidence="4" id="KW-1185">Reference proteome</keyword>
<comment type="caution">
    <text evidence="3">The sequence shown here is derived from an EMBL/GenBank/DDBJ whole genome shotgun (WGS) entry which is preliminary data.</text>
</comment>
<proteinExistence type="predicted"/>
<sequence>MNYCNFAKVIISRSTKDIETINWWNTQKDKENKKERLTNNINMKDRYYNYSIFMEKYPKMYLNFDQFRSKTTKLQSYLSDKKYWQNLNKSGQQHSFLGHFSLKNWLSLSSNERLQHQLVDCRPCSTVHYNFSTLHKSIAPNFENAHQLYEQGTENILKITSPNSNTTTKGMKVIKSIVNIIQPIVEQRLDMKFPRPISDSIMLSPPVTPKELQSTKIKVMQESRKKINESFTDGGNDVNNFLSSSISFREHDRIRLGNFLETKDNAQQRVNKSLEKEKTGKRKHKNHHGQFDSYRFDRTEFLAEIKSKNEGDTINWTALARKYQMTCNDKFPANGGQIIQEYARSKGINTIKFKSKVYKNQRAYFRRVRRAKKVVTVSRTKISLPTPRQSSHLKKDIKVKIASGDLYLGEEIAPKDIISTTITDGKLQQKTTVIHGRKFPLVRLRRIALQEQVSSGVLRYFSDQEYDSLTMDQLTSRYIRIGQKPPAGTLSDKIEHLKLTERTRKIKLWHDHSCILNHSYVCFTISWLYDPANYFTDIEYQEKYKDRKPINVQSIVEKPKLYIFGQSGSSDVEQSSYTAVRIEDLQILSEPITADNGNIKIFDVMRVFSGDGPARQFEIGQQRGGNYPCVCGVHANDHGNFVLCYGISPLTLDERVGLIKSTRCFEELKKGNLNPFQNLKKDDLIEELESRDIDIHNMLRPELQENLSTLLHGICRPPALMTTNPTLSTHHLNLNNYEIFGMEPLHDLSNFIQNIITELPSHISDKKLQKELEEFSKHTIGDKNQIKGSDARLYLVKLSHFLASSQQTDPNIRQMIDSLLEITNISYSKYNTRSPKQILRLYNQSFLLAINCRNVVGVPSKMTSRKFFGSHFHSVSIHLAEVQRIFNLRSLVTEQEERCFGDLRRISENTSNRQPKTVCDNAVLRFTCQQSSKQDSIYIQESIIQKLAKQIQAKPRTLIPSTILNKRPILLQSHLERISDYILPGEGVWWHMEDGNMIFHDGPDDEPFHNEGPDMHHFRSSSYKEEHQQLKDIWEKVIENYKGNIITLPLQRIKTFDKDGKVVYITPTETDLPSESTDNYQHNIPVQEFQGSSGTKEPANEDQPSTSPEKNLEQDPDQIPDIENELETREERERKLLENNNIKHLYKSHIKVLRWVEQPYSTDAHENTMVKPKLPAKKPLSCKRKLFDSEISNQEFGEKKCYLLIWSRQGKDLLVVILGGKGVVMLAVDLEQAKVKFAGDLGQAKTMGMLAIDLKQVKVMLVVDLFNKRRTSEDNVSCGFVKHATVMLAVDLEQAKVMLTVVLEQATTMGMLAIDLKQVKVSCRFVEQAKNVKRLRRDSRPTPPQQEHNKIYIMSSTKDNDTCTSPVRIDPSVIQHSPVPAGLSSLEHQSISETSQTFTCSLSQQDITHIAMQLKDMLHGEIDYTIKATINQYKQEIDNLTKENQKLRDDLDAVEQYSRRDLLRINGMSDGGNDETSEKTTELVTELVRSIDSNYRDGDIIRSHRIGTPRSNPWNNKNTVPRQIIVRLRDPAIKKRILKCKRHLKEKRETQKIHMNEDLTKARNNIAYKARQIKIERMIKDTWSVDGKILVKDNQDQVHVVNTMTAFMEFCSLYCYPGTMDFLGRLELQARDRRLEIESRQAPKDKLITYAESEAAKKSGANGQS</sequence>
<evidence type="ECO:0000256" key="1">
    <source>
        <dbReference type="SAM" id="Coils"/>
    </source>
</evidence>
<evidence type="ECO:0000313" key="3">
    <source>
        <dbReference type="EMBL" id="CAG2184450.1"/>
    </source>
</evidence>
<feature type="region of interest" description="Disordered" evidence="2">
    <location>
        <begin position="1088"/>
        <end position="1119"/>
    </location>
</feature>
<dbReference type="EMBL" id="CAJPWZ010000005">
    <property type="protein sequence ID" value="CAG2184450.1"/>
    <property type="molecule type" value="Genomic_DNA"/>
</dbReference>
<dbReference type="Proteomes" id="UP000683360">
    <property type="component" value="Unassembled WGS sequence"/>
</dbReference>
<dbReference type="OrthoDB" id="5986221at2759"/>
<organism evidence="3 4">
    <name type="scientific">Mytilus edulis</name>
    <name type="common">Blue mussel</name>
    <dbReference type="NCBI Taxonomy" id="6550"/>
    <lineage>
        <taxon>Eukaryota</taxon>
        <taxon>Metazoa</taxon>
        <taxon>Spiralia</taxon>
        <taxon>Lophotrochozoa</taxon>
        <taxon>Mollusca</taxon>
        <taxon>Bivalvia</taxon>
        <taxon>Autobranchia</taxon>
        <taxon>Pteriomorphia</taxon>
        <taxon>Mytilida</taxon>
        <taxon>Mytiloidea</taxon>
        <taxon>Mytilidae</taxon>
        <taxon>Mytilinae</taxon>
        <taxon>Mytilus</taxon>
    </lineage>
</organism>
<keyword evidence="1" id="KW-0175">Coiled coil</keyword>
<reference evidence="3" key="1">
    <citation type="submission" date="2021-03" db="EMBL/GenBank/DDBJ databases">
        <authorList>
            <person name="Bekaert M."/>
        </authorList>
    </citation>
    <scope>NUCLEOTIDE SEQUENCE</scope>
</reference>